<dbReference type="SUPFAM" id="SSF103025">
    <property type="entry name" value="Folate-binding domain"/>
    <property type="match status" value="1"/>
</dbReference>
<dbReference type="InterPro" id="IPR013977">
    <property type="entry name" value="GcvT_C"/>
</dbReference>
<dbReference type="GO" id="GO:0046653">
    <property type="term" value="P:tetrahydrofolate metabolic process"/>
    <property type="evidence" value="ECO:0007669"/>
    <property type="project" value="InterPro"/>
</dbReference>
<sequence length="1008" mass="109265">MSFNSQSGNSKSGSNRIADAGRLTPAKSVRFTFDGEHFTGLEGDTLASALLANGVHLIGRSFKYHRPRGILSAGAEEPNALVGIERDRTRRQPNVRATVQEVYDGLKAVSQNRWPSLGLDIRSINDMLSPLLTAGFYYKTFMWPKAAWKSLYEPNIRAAAGLGEAPDEADPDRYDSRFAHCDVLIVGAGAAGLAAALAAAETGARVILCDEQAEGGGALRYESGAVIEGQPGYEWAQETAARLAAMDNVRVLTRTTAFGYYAQNFVGLVERISDHMARPVSGLPRERLWQVRARRVILATGAIERHMVFADNDRPGIMLAAAARTYLNHYGVAVGRKVGVYTAHDSAYAAAIDLKRAGIDVPVIVDLRDAPSSDLVEEARSLGIEVLAGHAVQKIGGTRRISSMTVAPKNGGSSRSIAVDALINSAGWTPSVHLFSQSRGKVRWDKENERFLPGTYVQDCVSVGACNGTDGLQETIDEALAAGERMARETGIASKAKGTKLAASGGASWTGGMIGAAPGAGADTTVKAFIDFQNDVTAKDIRQAVREGMHSIEHVKRFTTTGMATDQGKTSNLHGLAIAAETLDREIPEVGLTTFRPPYTPVTFGAIVSHARHELFDPTRRTPIHAWHEAHDAIFEDIGQWKRPWYYPRPGEDMHKAVDRECVAVRNAAGIFDASTLGKIEIVGPDAAKFLALLYTNPWAKLGVGRLRYGVMLREDGFIYDDGVVGRLAEDRFHVTTTTGGAPRVMHHMEDYLQTEFPHLDVWITSTTEQWAVIAVQGPKARDIIAPLVEGIDLSTETFPHMSVREGRICGVPTRLFRMSFTGEMGYEINVPADYGQAVWEAIFESGKPHGLTPYGTEAMHILRAEKGYIIVGQDTDGTVTPHDAGLSWAIGKNKPDFVGIRGLMRPDLIAEGRKQLVGLKTKDPKTVLEEGAQIVADPKQAIPMTMIGHVTSSYWSQNCGRSIALALVVNGSKRMGETLYVPMPDGVIEIEVTGAVFIDEKGERLNG</sequence>
<dbReference type="InterPro" id="IPR006277">
    <property type="entry name" value="Sarcosine_oxidase_asu"/>
</dbReference>
<dbReference type="PRINTS" id="PR00368">
    <property type="entry name" value="FADPNR"/>
</dbReference>
<evidence type="ECO:0000259" key="7">
    <source>
        <dbReference type="Pfam" id="PF17806"/>
    </source>
</evidence>
<keyword evidence="2" id="KW-0560">Oxidoreductase</keyword>
<proteinExistence type="inferred from homology"/>
<dbReference type="InterPro" id="IPR028896">
    <property type="entry name" value="GcvT/YgfZ/DmdA"/>
</dbReference>
<dbReference type="InterPro" id="IPR041117">
    <property type="entry name" value="SoxA_A3"/>
</dbReference>
<dbReference type="SUPFAM" id="SSF51905">
    <property type="entry name" value="FAD/NAD(P)-binding domain"/>
    <property type="match status" value="1"/>
</dbReference>
<evidence type="ECO:0000259" key="5">
    <source>
        <dbReference type="Pfam" id="PF07992"/>
    </source>
</evidence>
<feature type="domain" description="SoxA A3" evidence="7">
    <location>
        <begin position="527"/>
        <end position="607"/>
    </location>
</feature>
<dbReference type="PIRSF" id="PIRSF037980">
    <property type="entry name" value="SoxA"/>
    <property type="match status" value="1"/>
</dbReference>
<evidence type="ECO:0000313" key="8">
    <source>
        <dbReference type="EMBL" id="PRD42753.1"/>
    </source>
</evidence>
<organism evidence="8 9">
    <name type="scientific">Phyllobacterium phragmitis</name>
    <dbReference type="NCBI Taxonomy" id="2670329"/>
    <lineage>
        <taxon>Bacteria</taxon>
        <taxon>Pseudomonadati</taxon>
        <taxon>Pseudomonadota</taxon>
        <taxon>Alphaproteobacteria</taxon>
        <taxon>Hyphomicrobiales</taxon>
        <taxon>Phyllobacteriaceae</taxon>
        <taxon>Phyllobacterium</taxon>
    </lineage>
</organism>
<dbReference type="Gene3D" id="1.10.10.1100">
    <property type="entry name" value="BFD-like [2Fe-2S]-binding domain"/>
    <property type="match status" value="1"/>
</dbReference>
<gene>
    <name evidence="8" type="ORF">C5748_15180</name>
</gene>
<feature type="domain" description="FAD/NAD(P)-binding" evidence="5">
    <location>
        <begin position="182"/>
        <end position="445"/>
    </location>
</feature>
<dbReference type="Proteomes" id="UP000239434">
    <property type="component" value="Unassembled WGS sequence"/>
</dbReference>
<comment type="similarity">
    <text evidence="1">Belongs to the GcvT family.</text>
</comment>
<dbReference type="SUPFAM" id="SSF101790">
    <property type="entry name" value="Aminomethyltransferase beta-barrel domain"/>
    <property type="match status" value="1"/>
</dbReference>
<feature type="domain" description="GCVT N-terminal" evidence="4">
    <location>
        <begin position="624"/>
        <end position="895"/>
    </location>
</feature>
<dbReference type="PANTHER" id="PTHR43757">
    <property type="entry name" value="AMINOMETHYLTRANSFERASE"/>
    <property type="match status" value="1"/>
</dbReference>
<dbReference type="InterPro" id="IPR023753">
    <property type="entry name" value="FAD/NAD-binding_dom"/>
</dbReference>
<dbReference type="Gene3D" id="3.30.1360.120">
    <property type="entry name" value="Probable tRNA modification gtpase trme, domain 1"/>
    <property type="match status" value="1"/>
</dbReference>
<evidence type="ECO:0000256" key="3">
    <source>
        <dbReference type="SAM" id="MobiDB-lite"/>
    </source>
</evidence>
<dbReference type="InterPro" id="IPR036188">
    <property type="entry name" value="FAD/NAD-bd_sf"/>
</dbReference>
<protein>
    <submittedName>
        <fullName evidence="8">Sarcosine oxidase subunit alpha</fullName>
    </submittedName>
</protein>
<reference evidence="8 9" key="1">
    <citation type="submission" date="2018-02" db="EMBL/GenBank/DDBJ databases">
        <title>The draft genome of Phyllobacterium sp. 1N-3.</title>
        <authorList>
            <person name="Liu L."/>
            <person name="Li L."/>
            <person name="Zhang X."/>
            <person name="Wang T."/>
            <person name="Liang L."/>
        </authorList>
    </citation>
    <scope>NUCLEOTIDE SEQUENCE [LARGE SCALE GENOMIC DNA]</scope>
    <source>
        <strain evidence="8 9">1N-3</strain>
    </source>
</reference>
<dbReference type="InterPro" id="IPR027266">
    <property type="entry name" value="TrmE/GcvT-like"/>
</dbReference>
<dbReference type="AlphaFoldDB" id="A0A2S9IQF3"/>
<dbReference type="NCBIfam" id="TIGR01372">
    <property type="entry name" value="soxA"/>
    <property type="match status" value="1"/>
</dbReference>
<evidence type="ECO:0000313" key="9">
    <source>
        <dbReference type="Proteomes" id="UP000239434"/>
    </source>
</evidence>
<dbReference type="Gene3D" id="3.50.50.60">
    <property type="entry name" value="FAD/NAD(P)-binding domain"/>
    <property type="match status" value="2"/>
</dbReference>
<dbReference type="EMBL" id="PVBR01000010">
    <property type="protein sequence ID" value="PRD42753.1"/>
    <property type="molecule type" value="Genomic_DNA"/>
</dbReference>
<dbReference type="Pfam" id="PF08669">
    <property type="entry name" value="GCV_T_C"/>
    <property type="match status" value="1"/>
</dbReference>
<evidence type="ECO:0000259" key="6">
    <source>
        <dbReference type="Pfam" id="PF08669"/>
    </source>
</evidence>
<dbReference type="PRINTS" id="PR00411">
    <property type="entry name" value="PNDRDTASEI"/>
</dbReference>
<dbReference type="Pfam" id="PF07992">
    <property type="entry name" value="Pyr_redox_2"/>
    <property type="match status" value="1"/>
</dbReference>
<dbReference type="InterPro" id="IPR042204">
    <property type="entry name" value="2Fe-2S-bd_N"/>
</dbReference>
<feature type="compositionally biased region" description="Low complexity" evidence="3">
    <location>
        <begin position="1"/>
        <end position="15"/>
    </location>
</feature>
<comment type="caution">
    <text evidence="8">The sequence shown here is derived from an EMBL/GenBank/DDBJ whole genome shotgun (WGS) entry which is preliminary data.</text>
</comment>
<dbReference type="InterPro" id="IPR041854">
    <property type="entry name" value="BFD-like_2Fe2S-bd_dom_sf"/>
</dbReference>
<keyword evidence="9" id="KW-1185">Reference proteome</keyword>
<evidence type="ECO:0000256" key="1">
    <source>
        <dbReference type="ARBA" id="ARBA00008609"/>
    </source>
</evidence>
<dbReference type="PANTHER" id="PTHR43757:SF2">
    <property type="entry name" value="AMINOMETHYLTRANSFERASE, MITOCHONDRIAL"/>
    <property type="match status" value="1"/>
</dbReference>
<dbReference type="Pfam" id="PF17806">
    <property type="entry name" value="SO_alpha_A3"/>
    <property type="match status" value="1"/>
</dbReference>
<dbReference type="InterPro" id="IPR029043">
    <property type="entry name" value="GcvT/YgfZ_C"/>
</dbReference>
<feature type="region of interest" description="Disordered" evidence="3">
    <location>
        <begin position="1"/>
        <end position="21"/>
    </location>
</feature>
<feature type="domain" description="Aminomethyltransferase C-terminal" evidence="6">
    <location>
        <begin position="915"/>
        <end position="1000"/>
    </location>
</feature>
<dbReference type="Gene3D" id="3.10.20.440">
    <property type="entry name" value="2Fe-2S iron-sulphur cluster binding domain, sarcosine oxidase, alpha subunit, N-terminal domain"/>
    <property type="match status" value="1"/>
</dbReference>
<evidence type="ECO:0000259" key="4">
    <source>
        <dbReference type="Pfam" id="PF01571"/>
    </source>
</evidence>
<dbReference type="Pfam" id="PF13510">
    <property type="entry name" value="Fer2_4"/>
    <property type="match status" value="1"/>
</dbReference>
<evidence type="ECO:0000256" key="2">
    <source>
        <dbReference type="ARBA" id="ARBA00023002"/>
    </source>
</evidence>
<dbReference type="InterPro" id="IPR006222">
    <property type="entry name" value="GCVT_N"/>
</dbReference>
<name>A0A2S9IQF3_9HYPH</name>
<dbReference type="GO" id="GO:0008115">
    <property type="term" value="F:sarcosine oxidase activity"/>
    <property type="evidence" value="ECO:0007669"/>
    <property type="project" value="InterPro"/>
</dbReference>
<dbReference type="RefSeq" id="WP_105742772.1">
    <property type="nucleotide sequence ID" value="NZ_PVBR01000010.1"/>
</dbReference>
<accession>A0A2S9IQF3</accession>
<dbReference type="Pfam" id="PF01571">
    <property type="entry name" value="GCV_T"/>
    <property type="match status" value="1"/>
</dbReference>